<keyword evidence="2" id="KW-1185">Reference proteome</keyword>
<accession>E3NKG5</accession>
<dbReference type="AlphaFoldDB" id="E3NKG5"/>
<sequence length="67" mass="7525">MYRNPTKSVPVAHVTPVAFREDSGDLECVSESRCRPHACIHCGKCSKEAGEDEKSRGRNETDQEFRS</sequence>
<evidence type="ECO:0000313" key="1">
    <source>
        <dbReference type="EMBL" id="EFP02278.1"/>
    </source>
</evidence>
<reference evidence="1" key="1">
    <citation type="submission" date="2007-07" db="EMBL/GenBank/DDBJ databases">
        <title>PCAP assembly of the Caenorhabditis remanei genome.</title>
        <authorList>
            <consortium name="The Caenorhabditis remanei Sequencing Consortium"/>
            <person name="Wilson R.K."/>
        </authorList>
    </citation>
    <scope>NUCLEOTIDE SEQUENCE [LARGE SCALE GENOMIC DNA]</scope>
    <source>
        <strain evidence="1">PB4641</strain>
    </source>
</reference>
<gene>
    <name evidence="1" type="ORF">CRE_21006</name>
</gene>
<organism evidence="2">
    <name type="scientific">Caenorhabditis remanei</name>
    <name type="common">Caenorhabditis vulgaris</name>
    <dbReference type="NCBI Taxonomy" id="31234"/>
    <lineage>
        <taxon>Eukaryota</taxon>
        <taxon>Metazoa</taxon>
        <taxon>Ecdysozoa</taxon>
        <taxon>Nematoda</taxon>
        <taxon>Chromadorea</taxon>
        <taxon>Rhabditida</taxon>
        <taxon>Rhabditina</taxon>
        <taxon>Rhabditomorpha</taxon>
        <taxon>Rhabditoidea</taxon>
        <taxon>Rhabditidae</taxon>
        <taxon>Peloderinae</taxon>
        <taxon>Caenorhabditis</taxon>
    </lineage>
</organism>
<dbReference type="EMBL" id="DS268801">
    <property type="protein sequence ID" value="EFP02278.1"/>
    <property type="molecule type" value="Genomic_DNA"/>
</dbReference>
<evidence type="ECO:0000313" key="2">
    <source>
        <dbReference type="Proteomes" id="UP000008281"/>
    </source>
</evidence>
<dbReference type="Proteomes" id="UP000008281">
    <property type="component" value="Unassembled WGS sequence"/>
</dbReference>
<dbReference type="HOGENOM" id="CLU_2814876_0_0_1"/>
<proteinExistence type="predicted"/>
<name>E3NKG5_CAERE</name>
<protein>
    <submittedName>
        <fullName evidence="1">Uncharacterized protein</fullName>
    </submittedName>
</protein>